<keyword evidence="2" id="KW-0175">Coiled coil</keyword>
<dbReference type="Proteomes" id="UP000595332">
    <property type="component" value="Chromosome"/>
</dbReference>
<sequence length="596" mass="65985">MPNSNNSGTPTPPKTPHEVDHWLDWQCRMISDVNSGAVYLSEKNAINHPTPLAIWPSTSQVSSTQQIIALKAIKGGAGIAQKEVSDDAKVFDYVAYPLLQKDRIIGAVVLALEIRSDQQRQAVLQLLQWGTVWAEKALEQAYNDRHHTSTLALSSVELFSRSEPLAVSGYNFCNLLADHFDCSRVILGLKKGLQVQIISISHQLQFDRRINRISQIEFAMEECIEYSKPIFIANKTNNGAGSAHIHTQQLLNDSNGCVFSAPLLYGETQIGVLTLFNEKNSSFDNTFFDQITAINEHIAPIINLRQHNDQRSWKSKEANIKKLGSISHLRFKATIIVSIIVAILLTLIQTEQIVSAKATIEGATQQSIVAPFSSYIATANARAGDSVAQGQIIATLDNRDLLLEQEKWLTERAKHAKEYQEALATRNRAQGSVLSARIAQTDAQLNQVNKQLQHTQLLAPFDGLLVSGDWNRALGAPIERGQLLFEIVPIDSYKVALQVDEHDIASLSSKQLGKLRLTGLPEQFIQLKISRILPIASVAHGSNNFHVEAEISDIPPGMRPGMQGIAKIITGRASILSVWTKSLKDRLRLWAWSLGF</sequence>
<dbReference type="EMBL" id="AP014546">
    <property type="protein sequence ID" value="BBB28362.1"/>
    <property type="molecule type" value="Genomic_DNA"/>
</dbReference>
<dbReference type="Gene3D" id="2.40.30.170">
    <property type="match status" value="1"/>
</dbReference>
<evidence type="ECO:0008006" key="5">
    <source>
        <dbReference type="Google" id="ProtNLM"/>
    </source>
</evidence>
<accession>A0A7R6PKW9</accession>
<dbReference type="PANTHER" id="PTHR32347">
    <property type="entry name" value="EFFLUX SYSTEM COMPONENT YKNX-RELATED"/>
    <property type="match status" value="1"/>
</dbReference>
<dbReference type="SUPFAM" id="SSF55781">
    <property type="entry name" value="GAF domain-like"/>
    <property type="match status" value="1"/>
</dbReference>
<dbReference type="GO" id="GO:0030313">
    <property type="term" value="C:cell envelope"/>
    <property type="evidence" value="ECO:0007669"/>
    <property type="project" value="UniProtKB-SubCell"/>
</dbReference>
<dbReference type="Gene3D" id="2.40.50.100">
    <property type="match status" value="1"/>
</dbReference>
<evidence type="ECO:0000313" key="4">
    <source>
        <dbReference type="Proteomes" id="UP000595332"/>
    </source>
</evidence>
<proteinExistence type="predicted"/>
<reference evidence="3 4" key="1">
    <citation type="journal article" date="2008" name="Int. J. Syst. Evol. Microbiol.">
        <title>Neptunomonas japonica sp. nov., an Osedax japonicus symbiont-like bacterium isolated from sediment adjacent to sperm whale carcasses off Kagoshima, Japan.</title>
        <authorList>
            <person name="Miyazaki M."/>
            <person name="Nogi Y."/>
            <person name="Fujiwara Y."/>
            <person name="Kawato M."/>
            <person name="Kubokawa K."/>
            <person name="Horikoshi K."/>
        </authorList>
    </citation>
    <scope>NUCLEOTIDE SEQUENCE [LARGE SCALE GENOMIC DNA]</scope>
    <source>
        <strain evidence="3 4">JAMM 1380</strain>
    </source>
</reference>
<dbReference type="KEGG" id="njp:NEJAP_0404"/>
<dbReference type="RefSeq" id="WP_201349072.1">
    <property type="nucleotide sequence ID" value="NZ_AP014546.1"/>
</dbReference>
<dbReference type="InterPro" id="IPR050465">
    <property type="entry name" value="UPF0194_transport"/>
</dbReference>
<evidence type="ECO:0000256" key="1">
    <source>
        <dbReference type="ARBA" id="ARBA00004196"/>
    </source>
</evidence>
<organism evidence="3 4">
    <name type="scientific">Neptunomonas japonica JAMM 1380</name>
    <dbReference type="NCBI Taxonomy" id="1441457"/>
    <lineage>
        <taxon>Bacteria</taxon>
        <taxon>Pseudomonadati</taxon>
        <taxon>Pseudomonadota</taxon>
        <taxon>Gammaproteobacteria</taxon>
        <taxon>Oceanospirillales</taxon>
        <taxon>Oceanospirillaceae</taxon>
        <taxon>Neptunomonas</taxon>
    </lineage>
</organism>
<comment type="subcellular location">
    <subcellularLocation>
        <location evidence="1">Cell envelope</location>
    </subcellularLocation>
</comment>
<protein>
    <recommendedName>
        <fullName evidence="5">GAF domain-containing protein</fullName>
    </recommendedName>
</protein>
<name>A0A7R6PKW9_9GAMM</name>
<keyword evidence="4" id="KW-1185">Reference proteome</keyword>
<evidence type="ECO:0000313" key="3">
    <source>
        <dbReference type="EMBL" id="BBB28362.1"/>
    </source>
</evidence>
<dbReference type="SUPFAM" id="SSF111369">
    <property type="entry name" value="HlyD-like secretion proteins"/>
    <property type="match status" value="1"/>
</dbReference>
<evidence type="ECO:0000256" key="2">
    <source>
        <dbReference type="ARBA" id="ARBA00023054"/>
    </source>
</evidence>
<dbReference type="PANTHER" id="PTHR32347:SF23">
    <property type="entry name" value="BLL5650 PROTEIN"/>
    <property type="match status" value="1"/>
</dbReference>
<gene>
    <name evidence="3" type="ORF">NEJAP_0404</name>
</gene>
<dbReference type="AlphaFoldDB" id="A0A7R6PKW9"/>